<protein>
    <submittedName>
        <fullName evidence="3">Uncharacterized protein</fullName>
    </submittedName>
</protein>
<dbReference type="GO" id="GO:0046872">
    <property type="term" value="F:metal ion binding"/>
    <property type="evidence" value="ECO:0007669"/>
    <property type="project" value="UniProtKB-KW"/>
</dbReference>
<dbReference type="RefSeq" id="WP_171413921.1">
    <property type="nucleotide sequence ID" value="NZ_JABFJW010000073.1"/>
</dbReference>
<name>A0A7Y4NDB2_9BACT</name>
<dbReference type="Proteomes" id="UP000528460">
    <property type="component" value="Unassembled WGS sequence"/>
</dbReference>
<feature type="transmembrane region" description="Helical" evidence="2">
    <location>
        <begin position="297"/>
        <end position="316"/>
    </location>
</feature>
<dbReference type="PROSITE" id="PS00202">
    <property type="entry name" value="RUBREDOXIN"/>
    <property type="match status" value="1"/>
</dbReference>
<feature type="transmembrane region" description="Helical" evidence="2">
    <location>
        <begin position="42"/>
        <end position="62"/>
    </location>
</feature>
<feature type="transmembrane region" description="Helical" evidence="2">
    <location>
        <begin position="110"/>
        <end position="130"/>
    </location>
</feature>
<dbReference type="EMBL" id="JABFJW010000073">
    <property type="protein sequence ID" value="NOK09744.1"/>
    <property type="molecule type" value="Genomic_DNA"/>
</dbReference>
<gene>
    <name evidence="3" type="ORF">HNS30_11970</name>
</gene>
<dbReference type="InterPro" id="IPR018527">
    <property type="entry name" value="Rubredoxin_Fe_BS"/>
</dbReference>
<keyword evidence="1" id="KW-0479">Metal-binding</keyword>
<keyword evidence="2" id="KW-0812">Transmembrane</keyword>
<evidence type="ECO:0000313" key="4">
    <source>
        <dbReference type="Proteomes" id="UP000528460"/>
    </source>
</evidence>
<accession>A0A7Y4NDB2</accession>
<sequence>MHSINIPSGELNEFDLPPVCVVTGERDGVVFKPVKFSWYPRWIGLLVLFNLLIAIIVASAMTKRVKGTLPFTEEAWSRWKRGQALMGFSALASVVLIFTSIALLVEEKPLGLGVLALGAAVPVLAWVFFLRGKGPRALRIDKDAILLSIPNRAAARAITSHFLAGLRPSAWTPPDGQDEGSLDANGAPVRAVCARHEDIVANWACPRCGAFMCPRCENRTRQESLPLCPGCWELRGRAIEKPPESALTAPNVGLLLGLVSLVPFCFILQPVSLVLNIVNLVKARREGGSRLDQRKAIASLVLTGLGTVLTVTLYILGSQP</sequence>
<evidence type="ECO:0000256" key="1">
    <source>
        <dbReference type="ARBA" id="ARBA00022723"/>
    </source>
</evidence>
<organism evidence="3 4">
    <name type="scientific">Corallococcus exercitus</name>
    <dbReference type="NCBI Taxonomy" id="2316736"/>
    <lineage>
        <taxon>Bacteria</taxon>
        <taxon>Pseudomonadati</taxon>
        <taxon>Myxococcota</taxon>
        <taxon>Myxococcia</taxon>
        <taxon>Myxococcales</taxon>
        <taxon>Cystobacterineae</taxon>
        <taxon>Myxococcaceae</taxon>
        <taxon>Corallococcus</taxon>
    </lineage>
</organism>
<comment type="caution">
    <text evidence="3">The sequence shown here is derived from an EMBL/GenBank/DDBJ whole genome shotgun (WGS) entry which is preliminary data.</text>
</comment>
<feature type="transmembrane region" description="Helical" evidence="2">
    <location>
        <begin position="254"/>
        <end position="277"/>
    </location>
</feature>
<keyword evidence="2" id="KW-0472">Membrane</keyword>
<proteinExistence type="predicted"/>
<evidence type="ECO:0000256" key="2">
    <source>
        <dbReference type="SAM" id="Phobius"/>
    </source>
</evidence>
<dbReference type="AlphaFoldDB" id="A0A7Y4NDB2"/>
<evidence type="ECO:0000313" key="3">
    <source>
        <dbReference type="EMBL" id="NOK09744.1"/>
    </source>
</evidence>
<feature type="transmembrane region" description="Helical" evidence="2">
    <location>
        <begin position="83"/>
        <end position="104"/>
    </location>
</feature>
<reference evidence="3 4" key="1">
    <citation type="submission" date="2020-05" db="EMBL/GenBank/DDBJ databases">
        <authorList>
            <person name="Whitworth D."/>
        </authorList>
    </citation>
    <scope>NUCLEOTIDE SEQUENCE [LARGE SCALE GENOMIC DNA]</scope>
    <source>
        <strain evidence="3 4">CA046A</strain>
    </source>
</reference>
<keyword evidence="2" id="KW-1133">Transmembrane helix</keyword>